<evidence type="ECO:0000256" key="1">
    <source>
        <dbReference type="ARBA" id="ARBA00001974"/>
    </source>
</evidence>
<keyword evidence="9" id="KW-0411">Iron-sulfur</keyword>
<evidence type="ECO:0000256" key="8">
    <source>
        <dbReference type="ARBA" id="ARBA00023004"/>
    </source>
</evidence>
<dbReference type="Gene3D" id="3.30.70.20">
    <property type="match status" value="1"/>
</dbReference>
<feature type="domain" description="4Fe-4S ferredoxin-type" evidence="11">
    <location>
        <begin position="37"/>
        <end position="66"/>
    </location>
</feature>
<evidence type="ECO:0000256" key="3">
    <source>
        <dbReference type="ARBA" id="ARBA00022630"/>
    </source>
</evidence>
<dbReference type="InterPro" id="IPR017896">
    <property type="entry name" value="4Fe4S_Fe-S-bd"/>
</dbReference>
<dbReference type="PROSITE" id="PS00198">
    <property type="entry name" value="4FE4S_FER_1"/>
    <property type="match status" value="1"/>
</dbReference>
<dbReference type="InterPro" id="IPR055275">
    <property type="entry name" value="Ferredox_Rdtase"/>
</dbReference>
<dbReference type="RefSeq" id="WP_344515965.1">
    <property type="nucleotide sequence ID" value="NZ_BAAATU010000034.1"/>
</dbReference>
<evidence type="ECO:0000256" key="10">
    <source>
        <dbReference type="ARBA" id="ARBA00047776"/>
    </source>
</evidence>
<reference evidence="13" key="1">
    <citation type="journal article" date="2019" name="Int. J. Syst. Evol. Microbiol.">
        <title>The Global Catalogue of Microorganisms (GCM) 10K type strain sequencing project: providing services to taxonomists for standard genome sequencing and annotation.</title>
        <authorList>
            <consortium name="The Broad Institute Genomics Platform"/>
            <consortium name="The Broad Institute Genome Sequencing Center for Infectious Disease"/>
            <person name="Wu L."/>
            <person name="Ma J."/>
        </authorList>
    </citation>
    <scope>NUCLEOTIDE SEQUENCE [LARGE SCALE GENOMIC DNA]</scope>
    <source>
        <strain evidence="13">JCM 4147</strain>
    </source>
</reference>
<comment type="cofactor">
    <cofactor evidence="1">
        <name>FAD</name>
        <dbReference type="ChEBI" id="CHEBI:57692"/>
    </cofactor>
</comment>
<proteinExistence type="predicted"/>
<dbReference type="InterPro" id="IPR023753">
    <property type="entry name" value="FAD/NAD-binding_dom"/>
</dbReference>
<organism evidence="12 13">
    <name type="scientific">Streptomyces pulveraceus</name>
    <dbReference type="NCBI Taxonomy" id="68258"/>
    <lineage>
        <taxon>Bacteria</taxon>
        <taxon>Bacillati</taxon>
        <taxon>Actinomycetota</taxon>
        <taxon>Actinomycetes</taxon>
        <taxon>Kitasatosporales</taxon>
        <taxon>Streptomycetaceae</taxon>
        <taxon>Streptomyces</taxon>
    </lineage>
</organism>
<dbReference type="Proteomes" id="UP001596200">
    <property type="component" value="Unassembled WGS sequence"/>
</dbReference>
<dbReference type="Pfam" id="PF00037">
    <property type="entry name" value="Fer4"/>
    <property type="match status" value="1"/>
</dbReference>
<dbReference type="PANTHER" id="PTHR48467:SF1">
    <property type="entry name" value="GLUTAMATE SYNTHASE 1 [NADH], CHLOROPLASTIC-LIKE"/>
    <property type="match status" value="1"/>
</dbReference>
<comment type="catalytic activity">
    <reaction evidence="10">
        <text>2 reduced [2Fe-2S]-[ferredoxin] + NADP(+) + H(+) = 2 oxidized [2Fe-2S]-[ferredoxin] + NADPH</text>
        <dbReference type="Rhea" id="RHEA:20125"/>
        <dbReference type="Rhea" id="RHEA-COMP:10000"/>
        <dbReference type="Rhea" id="RHEA-COMP:10001"/>
        <dbReference type="ChEBI" id="CHEBI:15378"/>
        <dbReference type="ChEBI" id="CHEBI:33737"/>
        <dbReference type="ChEBI" id="CHEBI:33738"/>
        <dbReference type="ChEBI" id="CHEBI:57783"/>
        <dbReference type="ChEBI" id="CHEBI:58349"/>
        <dbReference type="EC" id="1.18.1.2"/>
    </reaction>
</comment>
<name>A0ABW1GS95_9ACTN</name>
<dbReference type="InterPro" id="IPR036188">
    <property type="entry name" value="FAD/NAD-bd_sf"/>
</dbReference>
<evidence type="ECO:0000256" key="4">
    <source>
        <dbReference type="ARBA" id="ARBA00022723"/>
    </source>
</evidence>
<dbReference type="PROSITE" id="PS51379">
    <property type="entry name" value="4FE4S_FER_2"/>
    <property type="match status" value="1"/>
</dbReference>
<dbReference type="InterPro" id="IPR017900">
    <property type="entry name" value="4Fe4S_Fe_S_CS"/>
</dbReference>
<keyword evidence="4" id="KW-0479">Metal-binding</keyword>
<dbReference type="Pfam" id="PF07992">
    <property type="entry name" value="Pyr_redox_2"/>
    <property type="match status" value="1"/>
</dbReference>
<evidence type="ECO:0000256" key="9">
    <source>
        <dbReference type="ARBA" id="ARBA00023014"/>
    </source>
</evidence>
<dbReference type="PANTHER" id="PTHR48467">
    <property type="entry name" value="GLUTAMATE SYNTHASE 1 [NADH], CHLOROPLASTIC-LIKE"/>
    <property type="match status" value="1"/>
</dbReference>
<accession>A0ABW1GS95</accession>
<keyword evidence="3" id="KW-0285">Flavoprotein</keyword>
<protein>
    <recommendedName>
        <fullName evidence="2">ferredoxin--NADP(+) reductase</fullName>
        <ecNumber evidence="2">1.18.1.2</ecNumber>
    </recommendedName>
</protein>
<evidence type="ECO:0000259" key="11">
    <source>
        <dbReference type="PROSITE" id="PS51379"/>
    </source>
</evidence>
<gene>
    <name evidence="12" type="ORF">ACFP1B_26645</name>
</gene>
<sequence>MTYAITQTCCNDATCVAVCPVNCIHPTPRERAFGSTEMLYVDPRSCIDCGACADACPVDAIFPVDALPAAQQEYAAINAAYFAGREPEQADTGPNFHRWSAPSFERGLPSDFAPIRVAVVGTGPAGMYAAEDLLLHTNAEVTLVDRLPVAGGLVRYGVAPDHPATKKVGDAFARFHTHPRVRMHLGVEIGKDITAAELAAHHDAVIYAVGASTDRRIGIPGEDLPGSISATSFVAWYNAHPEVAPDAVGLSSERVVVAGNGNVALDVARILVTDPSALAGTDIADHALAALRASKVREVVLLGRRGPEHAAYSASELLALRHLPGVDLVVDDRDPRTGATIDGSAEDGRAALLRGLARETVDWSRPPAPGRRIVFRFHSAPVRVLGDDTVRALRVTGDQGELDLPAGTLLRAVGYRGLPVPGLPFDEATGTVPHRGGRVTGLPGTYVVGWIKRGPSGGIGANRACAAETVGTLLEDAVAGALPAPAPAPKAFHRLVRSRSRHVVDARGLAAIDRAELARGRDDGRPRVKFGTVPELVAAAKGGRWRPSS</sequence>
<keyword evidence="13" id="KW-1185">Reference proteome</keyword>
<dbReference type="PRINTS" id="PR00419">
    <property type="entry name" value="ADXRDTASE"/>
</dbReference>
<keyword evidence="7" id="KW-0560">Oxidoreductase</keyword>
<evidence type="ECO:0000256" key="2">
    <source>
        <dbReference type="ARBA" id="ARBA00013223"/>
    </source>
</evidence>
<evidence type="ECO:0000256" key="5">
    <source>
        <dbReference type="ARBA" id="ARBA00022827"/>
    </source>
</evidence>
<dbReference type="SUPFAM" id="SSF51971">
    <property type="entry name" value="Nucleotide-binding domain"/>
    <property type="match status" value="2"/>
</dbReference>
<dbReference type="EMBL" id="JBHSPU010000022">
    <property type="protein sequence ID" value="MFC5916978.1"/>
    <property type="molecule type" value="Genomic_DNA"/>
</dbReference>
<evidence type="ECO:0000256" key="7">
    <source>
        <dbReference type="ARBA" id="ARBA00023002"/>
    </source>
</evidence>
<dbReference type="CDD" id="cd04410">
    <property type="entry name" value="DMSOR_beta-like"/>
    <property type="match status" value="1"/>
</dbReference>
<keyword evidence="8" id="KW-0408">Iron</keyword>
<evidence type="ECO:0000313" key="12">
    <source>
        <dbReference type="EMBL" id="MFC5916978.1"/>
    </source>
</evidence>
<dbReference type="Gene3D" id="3.40.50.720">
    <property type="entry name" value="NAD(P)-binding Rossmann-like Domain"/>
    <property type="match status" value="1"/>
</dbReference>
<keyword evidence="6" id="KW-0521">NADP</keyword>
<dbReference type="SUPFAM" id="SSF54862">
    <property type="entry name" value="4Fe-4S ferredoxins"/>
    <property type="match status" value="1"/>
</dbReference>
<dbReference type="EC" id="1.18.1.2" evidence="2"/>
<comment type="caution">
    <text evidence="12">The sequence shown here is derived from an EMBL/GenBank/DDBJ whole genome shotgun (WGS) entry which is preliminary data.</text>
</comment>
<dbReference type="Gene3D" id="3.50.50.60">
    <property type="entry name" value="FAD/NAD(P)-binding domain"/>
    <property type="match status" value="1"/>
</dbReference>
<keyword evidence="5" id="KW-0274">FAD</keyword>
<evidence type="ECO:0000256" key="6">
    <source>
        <dbReference type="ARBA" id="ARBA00022857"/>
    </source>
</evidence>
<evidence type="ECO:0000313" key="13">
    <source>
        <dbReference type="Proteomes" id="UP001596200"/>
    </source>
</evidence>